<evidence type="ECO:0000313" key="4">
    <source>
        <dbReference type="Proteomes" id="UP000002146"/>
    </source>
</evidence>
<name>A3CRZ2_METMJ</name>
<dbReference type="EMBL" id="CP000562">
    <property type="protein sequence ID" value="ABN56142.1"/>
    <property type="molecule type" value="Genomic_DNA"/>
</dbReference>
<dbReference type="SUPFAM" id="SSF81301">
    <property type="entry name" value="Nucleotidyltransferase"/>
    <property type="match status" value="1"/>
</dbReference>
<keyword evidence="4" id="KW-1185">Reference proteome</keyword>
<dbReference type="KEGG" id="mem:Memar_0208"/>
<evidence type="ECO:0000256" key="1">
    <source>
        <dbReference type="SAM" id="MobiDB-lite"/>
    </source>
</evidence>
<accession>A3CRZ2</accession>
<dbReference type="HOGENOM" id="CLU_2044440_0_0_2"/>
<sequence>MSDSERKHRQVRGAEFEHRQVRGTEQEHRRCERAEFEKPDGFRTEREESDIDILIEFEEGGRSFDAYMDFKFFLEDLFRRRVDRDTVKPALAPYILRSVRYAPGNKQERMICDAGRDTML</sequence>
<dbReference type="InterPro" id="IPR043519">
    <property type="entry name" value="NT_sf"/>
</dbReference>
<evidence type="ECO:0000259" key="2">
    <source>
        <dbReference type="Pfam" id="PF01909"/>
    </source>
</evidence>
<reference evidence="3 4" key="1">
    <citation type="journal article" date="2009" name="Stand. Genomic Sci.">
        <title>Complete genome sequence of Methanoculleus marisnigri Romesser et al. 1981 type strain JR1.</title>
        <authorList>
            <person name="Anderson I.J."/>
            <person name="Sieprawska-Lupa M."/>
            <person name="Lapidus A."/>
            <person name="Nolan M."/>
            <person name="Copeland A."/>
            <person name="Glavina Del Rio T."/>
            <person name="Tice H."/>
            <person name="Dalin E."/>
            <person name="Barry K."/>
            <person name="Saunders E."/>
            <person name="Han C."/>
            <person name="Brettin T."/>
            <person name="Detter J.C."/>
            <person name="Bruce D."/>
            <person name="Mikhailova N."/>
            <person name="Pitluck S."/>
            <person name="Hauser L."/>
            <person name="Land M."/>
            <person name="Lucas S."/>
            <person name="Richardson P."/>
            <person name="Whitman W.B."/>
            <person name="Kyrpides N.C."/>
        </authorList>
    </citation>
    <scope>NUCLEOTIDE SEQUENCE [LARGE SCALE GENOMIC DNA]</scope>
    <source>
        <strain evidence="4">ATCC 35101 / DSM 1498 / JR1</strain>
    </source>
</reference>
<protein>
    <recommendedName>
        <fullName evidence="2">Polymerase nucleotidyl transferase domain-containing protein</fullName>
    </recommendedName>
</protein>
<dbReference type="GO" id="GO:0016779">
    <property type="term" value="F:nucleotidyltransferase activity"/>
    <property type="evidence" value="ECO:0007669"/>
    <property type="project" value="InterPro"/>
</dbReference>
<dbReference type="STRING" id="368407.Memar_0208"/>
<dbReference type="Gene3D" id="3.30.460.10">
    <property type="entry name" value="Beta Polymerase, domain 2"/>
    <property type="match status" value="1"/>
</dbReference>
<evidence type="ECO:0000313" key="3">
    <source>
        <dbReference type="EMBL" id="ABN56142.1"/>
    </source>
</evidence>
<feature type="region of interest" description="Disordered" evidence="1">
    <location>
        <begin position="1"/>
        <end position="47"/>
    </location>
</feature>
<dbReference type="AlphaFoldDB" id="A3CRZ2"/>
<feature type="domain" description="Polymerase nucleotidyl transferase" evidence="2">
    <location>
        <begin position="46"/>
        <end position="84"/>
    </location>
</feature>
<dbReference type="CDD" id="cd05403">
    <property type="entry name" value="NT_KNTase_like"/>
    <property type="match status" value="1"/>
</dbReference>
<feature type="compositionally biased region" description="Basic and acidic residues" evidence="1">
    <location>
        <begin position="1"/>
        <end position="46"/>
    </location>
</feature>
<gene>
    <name evidence="3" type="ordered locus">Memar_0208</name>
</gene>
<dbReference type="Pfam" id="PF01909">
    <property type="entry name" value="NTP_transf_2"/>
    <property type="match status" value="1"/>
</dbReference>
<dbReference type="eggNOG" id="arCOG01206">
    <property type="taxonomic scope" value="Archaea"/>
</dbReference>
<proteinExistence type="predicted"/>
<dbReference type="InterPro" id="IPR002934">
    <property type="entry name" value="Polymerase_NTP_transf_dom"/>
</dbReference>
<dbReference type="Proteomes" id="UP000002146">
    <property type="component" value="Chromosome"/>
</dbReference>
<organism evidence="3 4">
    <name type="scientific">Methanoculleus marisnigri (strain ATCC 35101 / DSM 1498 / JR1)</name>
    <dbReference type="NCBI Taxonomy" id="368407"/>
    <lineage>
        <taxon>Archaea</taxon>
        <taxon>Methanobacteriati</taxon>
        <taxon>Methanobacteriota</taxon>
        <taxon>Stenosarchaea group</taxon>
        <taxon>Methanomicrobia</taxon>
        <taxon>Methanomicrobiales</taxon>
        <taxon>Methanomicrobiaceae</taxon>
        <taxon>Methanoculleus</taxon>
    </lineage>
</organism>